<dbReference type="AlphaFoldDB" id="A0A9J5ZX62"/>
<reference evidence="2 3" key="1">
    <citation type="submission" date="2020-09" db="EMBL/GenBank/DDBJ databases">
        <title>De no assembly of potato wild relative species, Solanum commersonii.</title>
        <authorList>
            <person name="Cho K."/>
        </authorList>
    </citation>
    <scope>NUCLEOTIDE SEQUENCE [LARGE SCALE GENOMIC DNA]</scope>
    <source>
        <strain evidence="2">LZ3.2</strain>
        <tissue evidence="2">Leaf</tissue>
    </source>
</reference>
<gene>
    <name evidence="2" type="ORF">H5410_016354</name>
</gene>
<dbReference type="EMBL" id="JACXVP010000003">
    <property type="protein sequence ID" value="KAG5616530.1"/>
    <property type="molecule type" value="Genomic_DNA"/>
</dbReference>
<proteinExistence type="predicted"/>
<dbReference type="GO" id="GO:0003950">
    <property type="term" value="F:NAD+ poly-ADP-ribosyltransferase activity"/>
    <property type="evidence" value="ECO:0007669"/>
    <property type="project" value="InterPro"/>
</dbReference>
<sequence length="66" mass="7587">MRTVPMEKTLFEAFQENLENVMRARGSSGVKYAWYGTSANNVESIVRHGFEIHRIVPILILTRAHL</sequence>
<dbReference type="OrthoDB" id="6133115at2759"/>
<organism evidence="2 3">
    <name type="scientific">Solanum commersonii</name>
    <name type="common">Commerson's wild potato</name>
    <name type="synonym">Commerson's nightshade</name>
    <dbReference type="NCBI Taxonomy" id="4109"/>
    <lineage>
        <taxon>Eukaryota</taxon>
        <taxon>Viridiplantae</taxon>
        <taxon>Streptophyta</taxon>
        <taxon>Embryophyta</taxon>
        <taxon>Tracheophyta</taxon>
        <taxon>Spermatophyta</taxon>
        <taxon>Magnoliopsida</taxon>
        <taxon>eudicotyledons</taxon>
        <taxon>Gunneridae</taxon>
        <taxon>Pentapetalae</taxon>
        <taxon>asterids</taxon>
        <taxon>lamiids</taxon>
        <taxon>Solanales</taxon>
        <taxon>Solanaceae</taxon>
        <taxon>Solanoideae</taxon>
        <taxon>Solaneae</taxon>
        <taxon>Solanum</taxon>
    </lineage>
</organism>
<protein>
    <recommendedName>
        <fullName evidence="1">PARP catalytic domain-containing protein</fullName>
    </recommendedName>
</protein>
<dbReference type="SUPFAM" id="SSF56399">
    <property type="entry name" value="ADP-ribosylation"/>
    <property type="match status" value="1"/>
</dbReference>
<keyword evidence="3" id="KW-1185">Reference proteome</keyword>
<comment type="caution">
    <text evidence="2">The sequence shown here is derived from an EMBL/GenBank/DDBJ whole genome shotgun (WGS) entry which is preliminary data.</text>
</comment>
<dbReference type="InterPro" id="IPR012317">
    <property type="entry name" value="Poly(ADP-ribose)pol_cat_dom"/>
</dbReference>
<evidence type="ECO:0000313" key="3">
    <source>
        <dbReference type="Proteomes" id="UP000824120"/>
    </source>
</evidence>
<name>A0A9J5ZX62_SOLCO</name>
<evidence type="ECO:0000259" key="1">
    <source>
        <dbReference type="PROSITE" id="PS51059"/>
    </source>
</evidence>
<evidence type="ECO:0000313" key="2">
    <source>
        <dbReference type="EMBL" id="KAG5616530.1"/>
    </source>
</evidence>
<accession>A0A9J5ZX62</accession>
<feature type="domain" description="PARP catalytic" evidence="1">
    <location>
        <begin position="1"/>
        <end position="66"/>
    </location>
</feature>
<dbReference type="Gene3D" id="3.90.228.10">
    <property type="match status" value="1"/>
</dbReference>
<dbReference type="PROSITE" id="PS51059">
    <property type="entry name" value="PARP_CATALYTIC"/>
    <property type="match status" value="1"/>
</dbReference>
<dbReference type="Proteomes" id="UP000824120">
    <property type="component" value="Chromosome 3"/>
</dbReference>